<evidence type="ECO:0000313" key="13">
    <source>
        <dbReference type="Proteomes" id="UP001233999"/>
    </source>
</evidence>
<dbReference type="PANTHER" id="PTHR24249:SF418">
    <property type="entry name" value="G-PROTEIN COUPLED RECEPTORS FAMILY 1 PROFILE DOMAIN-CONTAINING PROTEIN"/>
    <property type="match status" value="1"/>
</dbReference>
<sequence>MEVSTDNYLHNMLQQQTENSTYDYFTPSYQRNYEHWNFTNNSNVTTTNDSFRDRSADETIKRMYQVVVPTLLIFCIISIAINIRILIAIYWIRRPLSPTLHISLSLAGADAYTSLVFGTGLVVNSLLPIGFDISFQNICFALFLETQRLAGIIVTVAHLLTLACNHYLGILRPLHYLSIMTHRNTTICIIILWILPILYFLVYFSSIEGQGFQSEYCRRY</sequence>
<feature type="transmembrane region" description="Helical" evidence="10">
    <location>
        <begin position="71"/>
        <end position="92"/>
    </location>
</feature>
<dbReference type="InterPro" id="IPR050569">
    <property type="entry name" value="TAAR"/>
</dbReference>
<dbReference type="PROSITE" id="PS50262">
    <property type="entry name" value="G_PROTEIN_RECEP_F1_2"/>
    <property type="match status" value="1"/>
</dbReference>
<dbReference type="InterPro" id="IPR017452">
    <property type="entry name" value="GPCR_Rhodpsn_7TM"/>
</dbReference>
<comment type="similarity">
    <text evidence="2">Belongs to the G-protein coupled receptor 1 family.</text>
</comment>
<dbReference type="SUPFAM" id="SSF81321">
    <property type="entry name" value="Family A G protein-coupled receptor-like"/>
    <property type="match status" value="1"/>
</dbReference>
<evidence type="ECO:0000256" key="6">
    <source>
        <dbReference type="ARBA" id="ARBA00023040"/>
    </source>
</evidence>
<dbReference type="Proteomes" id="UP001233999">
    <property type="component" value="Unassembled WGS sequence"/>
</dbReference>
<evidence type="ECO:0000256" key="9">
    <source>
        <dbReference type="ARBA" id="ARBA00023224"/>
    </source>
</evidence>
<keyword evidence="9" id="KW-0807">Transducer</keyword>
<comment type="caution">
    <text evidence="12">The sequence shown here is derived from an EMBL/GenBank/DDBJ whole genome shotgun (WGS) entry which is preliminary data.</text>
</comment>
<dbReference type="Pfam" id="PF00001">
    <property type="entry name" value="7tm_1"/>
    <property type="match status" value="1"/>
</dbReference>
<evidence type="ECO:0000256" key="8">
    <source>
        <dbReference type="ARBA" id="ARBA00023170"/>
    </source>
</evidence>
<evidence type="ECO:0000256" key="5">
    <source>
        <dbReference type="ARBA" id="ARBA00022989"/>
    </source>
</evidence>
<reference evidence="12" key="2">
    <citation type="submission" date="2023-05" db="EMBL/GenBank/DDBJ databases">
        <authorList>
            <person name="Fouks B."/>
        </authorList>
    </citation>
    <scope>NUCLEOTIDE SEQUENCE</scope>
    <source>
        <strain evidence="12">Stay&amp;Tobe</strain>
        <tissue evidence="12">Testes</tissue>
    </source>
</reference>
<evidence type="ECO:0000256" key="2">
    <source>
        <dbReference type="ARBA" id="ARBA00010663"/>
    </source>
</evidence>
<keyword evidence="6" id="KW-0297">G-protein coupled receptor</keyword>
<proteinExistence type="inferred from homology"/>
<feature type="domain" description="G-protein coupled receptors family 1 profile" evidence="11">
    <location>
        <begin position="81"/>
        <end position="220"/>
    </location>
</feature>
<name>A0AAD8ECB8_DIPPU</name>
<evidence type="ECO:0000256" key="3">
    <source>
        <dbReference type="ARBA" id="ARBA00022475"/>
    </source>
</evidence>
<comment type="subcellular location">
    <subcellularLocation>
        <location evidence="1">Cell membrane</location>
        <topology evidence="1">Multi-pass membrane protein</topology>
    </subcellularLocation>
</comment>
<reference evidence="12" key="1">
    <citation type="journal article" date="2023" name="IScience">
        <title>Live-bearing cockroach genome reveals convergent evolutionary mechanisms linked to viviparity in insects and beyond.</title>
        <authorList>
            <person name="Fouks B."/>
            <person name="Harrison M.C."/>
            <person name="Mikhailova A.A."/>
            <person name="Marchal E."/>
            <person name="English S."/>
            <person name="Carruthers M."/>
            <person name="Jennings E.C."/>
            <person name="Chiamaka E.L."/>
            <person name="Frigard R.A."/>
            <person name="Pippel M."/>
            <person name="Attardo G.M."/>
            <person name="Benoit J.B."/>
            <person name="Bornberg-Bauer E."/>
            <person name="Tobe S.S."/>
        </authorList>
    </citation>
    <scope>NUCLEOTIDE SEQUENCE</scope>
    <source>
        <strain evidence="12">Stay&amp;Tobe</strain>
    </source>
</reference>
<dbReference type="EMBL" id="JASPKZ010007353">
    <property type="protein sequence ID" value="KAJ9584831.1"/>
    <property type="molecule type" value="Genomic_DNA"/>
</dbReference>
<keyword evidence="13" id="KW-1185">Reference proteome</keyword>
<protein>
    <recommendedName>
        <fullName evidence="11">G-protein coupled receptors family 1 profile domain-containing protein</fullName>
    </recommendedName>
</protein>
<keyword evidence="7 10" id="KW-0472">Membrane</keyword>
<keyword evidence="8" id="KW-0675">Receptor</keyword>
<keyword evidence="4 10" id="KW-0812">Transmembrane</keyword>
<gene>
    <name evidence="12" type="ORF">L9F63_020828</name>
</gene>
<evidence type="ECO:0000256" key="10">
    <source>
        <dbReference type="SAM" id="Phobius"/>
    </source>
</evidence>
<organism evidence="12 13">
    <name type="scientific">Diploptera punctata</name>
    <name type="common">Pacific beetle cockroach</name>
    <dbReference type="NCBI Taxonomy" id="6984"/>
    <lineage>
        <taxon>Eukaryota</taxon>
        <taxon>Metazoa</taxon>
        <taxon>Ecdysozoa</taxon>
        <taxon>Arthropoda</taxon>
        <taxon>Hexapoda</taxon>
        <taxon>Insecta</taxon>
        <taxon>Pterygota</taxon>
        <taxon>Neoptera</taxon>
        <taxon>Polyneoptera</taxon>
        <taxon>Dictyoptera</taxon>
        <taxon>Blattodea</taxon>
        <taxon>Blaberoidea</taxon>
        <taxon>Blaberidae</taxon>
        <taxon>Diplopterinae</taxon>
        <taxon>Diploptera</taxon>
    </lineage>
</organism>
<accession>A0AAD8ECB8</accession>
<feature type="transmembrane region" description="Helical" evidence="10">
    <location>
        <begin position="149"/>
        <end position="171"/>
    </location>
</feature>
<dbReference type="InterPro" id="IPR000276">
    <property type="entry name" value="GPCR_Rhodpsn"/>
</dbReference>
<dbReference type="GO" id="GO:0005886">
    <property type="term" value="C:plasma membrane"/>
    <property type="evidence" value="ECO:0007669"/>
    <property type="project" value="UniProtKB-SubCell"/>
</dbReference>
<keyword evidence="3" id="KW-1003">Cell membrane</keyword>
<dbReference type="Gene3D" id="1.20.1070.10">
    <property type="entry name" value="Rhodopsin 7-helix transmembrane proteins"/>
    <property type="match status" value="1"/>
</dbReference>
<dbReference type="AlphaFoldDB" id="A0AAD8ECB8"/>
<evidence type="ECO:0000256" key="7">
    <source>
        <dbReference type="ARBA" id="ARBA00023136"/>
    </source>
</evidence>
<feature type="transmembrane region" description="Helical" evidence="10">
    <location>
        <begin position="183"/>
        <end position="204"/>
    </location>
</feature>
<evidence type="ECO:0000259" key="11">
    <source>
        <dbReference type="PROSITE" id="PS50262"/>
    </source>
</evidence>
<feature type="transmembrane region" description="Helical" evidence="10">
    <location>
        <begin position="104"/>
        <end position="129"/>
    </location>
</feature>
<dbReference type="PANTHER" id="PTHR24249">
    <property type="entry name" value="HISTAMINE RECEPTOR-RELATED G-PROTEIN COUPLED RECEPTOR"/>
    <property type="match status" value="1"/>
</dbReference>
<dbReference type="GO" id="GO:0004930">
    <property type="term" value="F:G protein-coupled receptor activity"/>
    <property type="evidence" value="ECO:0007669"/>
    <property type="project" value="UniProtKB-KW"/>
</dbReference>
<keyword evidence="5 10" id="KW-1133">Transmembrane helix</keyword>
<evidence type="ECO:0000313" key="12">
    <source>
        <dbReference type="EMBL" id="KAJ9584831.1"/>
    </source>
</evidence>
<feature type="non-terminal residue" evidence="12">
    <location>
        <position position="220"/>
    </location>
</feature>
<evidence type="ECO:0000256" key="4">
    <source>
        <dbReference type="ARBA" id="ARBA00022692"/>
    </source>
</evidence>
<evidence type="ECO:0000256" key="1">
    <source>
        <dbReference type="ARBA" id="ARBA00004651"/>
    </source>
</evidence>